<evidence type="ECO:0000256" key="4">
    <source>
        <dbReference type="ARBA" id="ARBA00022729"/>
    </source>
</evidence>
<keyword evidence="4" id="KW-0732">Signal</keyword>
<evidence type="ECO:0000256" key="5">
    <source>
        <dbReference type="ARBA" id="ARBA00022801"/>
    </source>
</evidence>
<evidence type="ECO:0000256" key="6">
    <source>
        <dbReference type="ARBA" id="ARBA00022825"/>
    </source>
</evidence>
<dbReference type="SUPFAM" id="SSF50494">
    <property type="entry name" value="Trypsin-like serine proteases"/>
    <property type="match status" value="1"/>
</dbReference>
<keyword evidence="6 7" id="KW-0720">Serine protease</keyword>
<dbReference type="InterPro" id="IPR019500">
    <property type="entry name" value="Pep_S46"/>
</dbReference>
<evidence type="ECO:0000256" key="7">
    <source>
        <dbReference type="RuleBase" id="RU366067"/>
    </source>
</evidence>
<accession>A0A2T5C529</accession>
<evidence type="ECO:0000256" key="2">
    <source>
        <dbReference type="ARBA" id="ARBA00022438"/>
    </source>
</evidence>
<dbReference type="Proteomes" id="UP000243525">
    <property type="component" value="Unassembled WGS sequence"/>
</dbReference>
<evidence type="ECO:0000256" key="3">
    <source>
        <dbReference type="ARBA" id="ARBA00022670"/>
    </source>
</evidence>
<dbReference type="EC" id="3.4.14.-" evidence="7"/>
<name>A0A2T5C529_9BACT</name>
<keyword evidence="3 7" id="KW-0645">Protease</keyword>
<dbReference type="GO" id="GO:0070009">
    <property type="term" value="F:serine-type aminopeptidase activity"/>
    <property type="evidence" value="ECO:0007669"/>
    <property type="project" value="UniProtKB-UniRule"/>
</dbReference>
<reference evidence="8 9" key="1">
    <citation type="submission" date="2018-04" db="EMBL/GenBank/DDBJ databases">
        <title>Genomic Encyclopedia of Archaeal and Bacterial Type Strains, Phase II (KMG-II): from individual species to whole genera.</title>
        <authorList>
            <person name="Goeker M."/>
        </authorList>
    </citation>
    <scope>NUCLEOTIDE SEQUENCE [LARGE SCALE GENOMIC DNA]</scope>
    <source>
        <strain evidence="8 9">DSM 28823</strain>
    </source>
</reference>
<comment type="caution">
    <text evidence="8">The sequence shown here is derived from an EMBL/GenBank/DDBJ whole genome shotgun (WGS) entry which is preliminary data.</text>
</comment>
<dbReference type="RefSeq" id="WP_107821374.1">
    <property type="nucleotide sequence ID" value="NZ_OY782574.1"/>
</dbReference>
<proteinExistence type="inferred from homology"/>
<dbReference type="EMBL" id="QAAD01000003">
    <property type="protein sequence ID" value="PTN09974.1"/>
    <property type="molecule type" value="Genomic_DNA"/>
</dbReference>
<keyword evidence="2 7" id="KW-0031">Aminopeptidase</keyword>
<sequence>MGKFRLLLLGVLLHVFVGAMANEGMWIPTLLKKYNIEEMQQMGFRLSADDVYSINHNSMKDAVVLFGRGCTGELVSNQGLLLTNHHCGYSQIQSHSSLENDYLTDGFWAKSKDEELSNPGLEVRFLDRMEDVSAQVFAGTDSLKEAEKQSAMAENIQLIEKEAKIDDRFDAVVKPIFKGNQYFLYVYKVYRDVRLVGAPPSAIGKFGGDTDNWMWPRHTGDFSIFRVYADKNNEPADYSPDNVPYTPKKFFPISLKGVQPEDFVLIFGFPGTTNEYLPSDAVELLMQQSNPDRIKIRSRKLDILRSQMEADPKVRIQYASKYASTSNSWKRWQGEIRGLKRMNALDMKHRFERDFENWYQQSEALTHRYAGVLPAFEKLYTELRPYDRAYNYYSEIVFRGTDIWTLANQLPRNKGAWSAASAEAQQKLKQKLRTAIKNHFKNYHQATDEQVFVALMRMLKADLDASFLPESFRTLLEKYPDEKLLKKVYRKSLLTDQSKLTALIDQLDGKQIERLQKDPLVALYDQLRGYFLSNIERPYREINLEIGKQQKTYMAGIMAMKEGQALYPDANLTLRVAYGKVEGYKPADGVVYKHYTTLKGIIEKDNPEIYDYDVPQHLRDLYDAKDFGRYGDDDRMPVAFTASVHTTGGNSGSPAINANGELIGINFDRCWEGTMSDIMFDPDQCRNIMVDIRYVLFLIDKFAGAGYLLDEMKLVTE</sequence>
<dbReference type="PANTHER" id="PTHR38469:SF1">
    <property type="entry name" value="PERIPLASMIC PEPTIDASE SUBFAMILY S1B"/>
    <property type="match status" value="1"/>
</dbReference>
<keyword evidence="5 7" id="KW-0378">Hydrolase</keyword>
<dbReference type="PANTHER" id="PTHR38469">
    <property type="entry name" value="PERIPLASMIC PEPTIDASE SUBFAMILY S1B"/>
    <property type="match status" value="1"/>
</dbReference>
<evidence type="ECO:0000256" key="1">
    <source>
        <dbReference type="ARBA" id="ARBA00010491"/>
    </source>
</evidence>
<dbReference type="Pfam" id="PF10459">
    <property type="entry name" value="Peptidase_S46"/>
    <property type="match status" value="1"/>
</dbReference>
<evidence type="ECO:0000313" key="8">
    <source>
        <dbReference type="EMBL" id="PTN09974.1"/>
    </source>
</evidence>
<comment type="similarity">
    <text evidence="1 7">Belongs to the peptidase S46 family.</text>
</comment>
<dbReference type="InterPro" id="IPR043504">
    <property type="entry name" value="Peptidase_S1_PA_chymotrypsin"/>
</dbReference>
<evidence type="ECO:0000313" key="9">
    <source>
        <dbReference type="Proteomes" id="UP000243525"/>
    </source>
</evidence>
<gene>
    <name evidence="8" type="ORF">C8N47_103271</name>
</gene>
<protein>
    <recommendedName>
        <fullName evidence="7">Dipeptidyl-peptidase</fullName>
        <ecNumber evidence="7">3.4.14.-</ecNumber>
    </recommendedName>
</protein>
<dbReference type="Gene3D" id="2.40.10.10">
    <property type="entry name" value="Trypsin-like serine proteases"/>
    <property type="match status" value="1"/>
</dbReference>
<dbReference type="InterPro" id="IPR009003">
    <property type="entry name" value="Peptidase_S1_PA"/>
</dbReference>
<dbReference type="AlphaFoldDB" id="A0A2T5C529"/>
<dbReference type="GO" id="GO:0008239">
    <property type="term" value="F:dipeptidyl-peptidase activity"/>
    <property type="evidence" value="ECO:0007669"/>
    <property type="project" value="UniProtKB-UniRule"/>
</dbReference>
<dbReference type="GO" id="GO:0006508">
    <property type="term" value="P:proteolysis"/>
    <property type="evidence" value="ECO:0007669"/>
    <property type="project" value="UniProtKB-KW"/>
</dbReference>
<organism evidence="8 9">
    <name type="scientific">Mangrovibacterium marinum</name>
    <dbReference type="NCBI Taxonomy" id="1639118"/>
    <lineage>
        <taxon>Bacteria</taxon>
        <taxon>Pseudomonadati</taxon>
        <taxon>Bacteroidota</taxon>
        <taxon>Bacteroidia</taxon>
        <taxon>Marinilabiliales</taxon>
        <taxon>Prolixibacteraceae</taxon>
        <taxon>Mangrovibacterium</taxon>
    </lineage>
</organism>
<dbReference type="GO" id="GO:0043171">
    <property type="term" value="P:peptide catabolic process"/>
    <property type="evidence" value="ECO:0007669"/>
    <property type="project" value="UniProtKB-UniRule"/>
</dbReference>
<comment type="function">
    <text evidence="7">Catalyzes the removal of dipeptides from the N-terminus of oligopeptides.</text>
</comment>
<dbReference type="OrthoDB" id="9805367at2"/>
<keyword evidence="9" id="KW-1185">Reference proteome</keyword>